<dbReference type="EMBL" id="JACPSX010000277">
    <property type="protein sequence ID" value="MBI3016218.1"/>
    <property type="molecule type" value="Genomic_DNA"/>
</dbReference>
<reference evidence="1" key="1">
    <citation type="submission" date="2020-07" db="EMBL/GenBank/DDBJ databases">
        <title>Huge and variable diversity of episymbiotic CPR bacteria and DPANN archaea in groundwater ecosystems.</title>
        <authorList>
            <person name="He C.Y."/>
            <person name="Keren R."/>
            <person name="Whittaker M."/>
            <person name="Farag I.F."/>
            <person name="Doudna J."/>
            <person name="Cate J.H.D."/>
            <person name="Banfield J.F."/>
        </authorList>
    </citation>
    <scope>NUCLEOTIDE SEQUENCE</scope>
    <source>
        <strain evidence="1">NC_groundwater_717_Ag_S-0.2um_59_8</strain>
    </source>
</reference>
<dbReference type="SUPFAM" id="SSF52172">
    <property type="entry name" value="CheY-like"/>
    <property type="match status" value="1"/>
</dbReference>
<feature type="non-terminal residue" evidence="1">
    <location>
        <position position="60"/>
    </location>
</feature>
<sequence>MILDFHPPSVHVRRLCQKIKGQNGNANLPIILLANSADTTTLSQVLAMGADGGPPHLNPP</sequence>
<proteinExistence type="predicted"/>
<dbReference type="InterPro" id="IPR011006">
    <property type="entry name" value="CheY-like_superfamily"/>
</dbReference>
<comment type="caution">
    <text evidence="1">The sequence shown here is derived from an EMBL/GenBank/DDBJ whole genome shotgun (WGS) entry which is preliminary data.</text>
</comment>
<organism evidence="1 2">
    <name type="scientific">Tectimicrobiota bacterium</name>
    <dbReference type="NCBI Taxonomy" id="2528274"/>
    <lineage>
        <taxon>Bacteria</taxon>
        <taxon>Pseudomonadati</taxon>
        <taxon>Nitrospinota/Tectimicrobiota group</taxon>
        <taxon>Candidatus Tectimicrobiota</taxon>
    </lineage>
</organism>
<dbReference type="AlphaFoldDB" id="A0A932GSF2"/>
<evidence type="ECO:0000313" key="2">
    <source>
        <dbReference type="Proteomes" id="UP000741360"/>
    </source>
</evidence>
<protein>
    <recommendedName>
        <fullName evidence="3">Response regulatory domain-containing protein</fullName>
    </recommendedName>
</protein>
<name>A0A932GSF2_UNCTE</name>
<dbReference type="Proteomes" id="UP000741360">
    <property type="component" value="Unassembled WGS sequence"/>
</dbReference>
<accession>A0A932GSF2</accession>
<gene>
    <name evidence="1" type="ORF">HYY65_14410</name>
</gene>
<evidence type="ECO:0008006" key="3">
    <source>
        <dbReference type="Google" id="ProtNLM"/>
    </source>
</evidence>
<evidence type="ECO:0000313" key="1">
    <source>
        <dbReference type="EMBL" id="MBI3016218.1"/>
    </source>
</evidence>